<evidence type="ECO:0000313" key="3">
    <source>
        <dbReference type="Proteomes" id="UP001180531"/>
    </source>
</evidence>
<feature type="compositionally biased region" description="Polar residues" evidence="1">
    <location>
        <begin position="312"/>
        <end position="323"/>
    </location>
</feature>
<evidence type="ECO:0000313" key="2">
    <source>
        <dbReference type="EMBL" id="MDT0451410.1"/>
    </source>
</evidence>
<protein>
    <submittedName>
        <fullName evidence="2">Uncharacterized protein</fullName>
    </submittedName>
</protein>
<sequence length="323" mass="36288">MSSSDTGAWQGSAEKAEDHLKLTADQNRLVTARWEAAKEARGRLDGIMQGVERQSAGRGGRLEGLEHSLKGLDSFRRKAAVEVKRNGGDAQEVCEEVDDLNRYTLTFEADEYVQGTKQAYAELRERGYETVAEYNTWEDPVYKGVNTAWEHPETKEKFELQFHTPESFKAKSDNHELYELARSGKFEEFNTKKEPKRSEAYQEASDLLQNERYENVRIPPGAEELNERKIRATLNPNLDPEVIEHVRRMEADLKATHAAEAAAKEQQQANSLADGLGESLDTGGPNLRDRLGAKAEQPLRSEARPTVADPVPTQSRGRGRSMS</sequence>
<dbReference type="Proteomes" id="UP001180531">
    <property type="component" value="Unassembled WGS sequence"/>
</dbReference>
<name>A0ABU2SU88_9ACTN</name>
<comment type="caution">
    <text evidence="2">The sequence shown here is derived from an EMBL/GenBank/DDBJ whole genome shotgun (WGS) entry which is preliminary data.</text>
</comment>
<feature type="region of interest" description="Disordered" evidence="1">
    <location>
        <begin position="1"/>
        <end position="20"/>
    </location>
</feature>
<dbReference type="RefSeq" id="WP_311612805.1">
    <property type="nucleotide sequence ID" value="NZ_JAVRFI010000013.1"/>
</dbReference>
<accession>A0ABU2SU88</accession>
<reference evidence="2" key="1">
    <citation type="submission" date="2024-05" db="EMBL/GenBank/DDBJ databases">
        <title>30 novel species of actinomycetes from the DSMZ collection.</title>
        <authorList>
            <person name="Nouioui I."/>
        </authorList>
    </citation>
    <scope>NUCLEOTIDE SEQUENCE</scope>
    <source>
        <strain evidence="2">DSM 40473</strain>
    </source>
</reference>
<gene>
    <name evidence="2" type="ORF">RM609_20285</name>
</gene>
<feature type="region of interest" description="Disordered" evidence="1">
    <location>
        <begin position="257"/>
        <end position="323"/>
    </location>
</feature>
<feature type="compositionally biased region" description="Basic and acidic residues" evidence="1">
    <location>
        <begin position="287"/>
        <end position="303"/>
    </location>
</feature>
<feature type="compositionally biased region" description="Low complexity" evidence="1">
    <location>
        <begin position="258"/>
        <end position="269"/>
    </location>
</feature>
<keyword evidence="3" id="KW-1185">Reference proteome</keyword>
<dbReference type="EMBL" id="JAVRFI010000013">
    <property type="protein sequence ID" value="MDT0451410.1"/>
    <property type="molecule type" value="Genomic_DNA"/>
</dbReference>
<organism evidence="2 3">
    <name type="scientific">Streptomyces hesseae</name>
    <dbReference type="NCBI Taxonomy" id="3075519"/>
    <lineage>
        <taxon>Bacteria</taxon>
        <taxon>Bacillati</taxon>
        <taxon>Actinomycetota</taxon>
        <taxon>Actinomycetes</taxon>
        <taxon>Kitasatosporales</taxon>
        <taxon>Streptomycetaceae</taxon>
        <taxon>Streptomyces</taxon>
    </lineage>
</organism>
<proteinExistence type="predicted"/>
<evidence type="ECO:0000256" key="1">
    <source>
        <dbReference type="SAM" id="MobiDB-lite"/>
    </source>
</evidence>